<protein>
    <submittedName>
        <fullName evidence="1">Uncharacterized protein</fullName>
    </submittedName>
</protein>
<dbReference type="RefSeq" id="WP_394333320.1">
    <property type="nucleotide sequence ID" value="NZ_FOYQ01000001.1"/>
</dbReference>
<dbReference type="STRING" id="400055.SAMN04490243_0405"/>
<dbReference type="EMBL" id="FOYQ01000001">
    <property type="protein sequence ID" value="SFR32000.1"/>
    <property type="molecule type" value="Genomic_DNA"/>
</dbReference>
<feature type="non-terminal residue" evidence="1">
    <location>
        <position position="1"/>
    </location>
</feature>
<name>A0A1I6FPY0_9FLAO</name>
<evidence type="ECO:0000313" key="1">
    <source>
        <dbReference type="EMBL" id="SFR32000.1"/>
    </source>
</evidence>
<evidence type="ECO:0000313" key="2">
    <source>
        <dbReference type="Proteomes" id="UP000199534"/>
    </source>
</evidence>
<gene>
    <name evidence="1" type="ORF">SAMN04490243_0405</name>
</gene>
<keyword evidence="2" id="KW-1185">Reference proteome</keyword>
<accession>A0A1I6FPY0</accession>
<dbReference type="Proteomes" id="UP000199534">
    <property type="component" value="Unassembled WGS sequence"/>
</dbReference>
<organism evidence="1 2">
    <name type="scientific">Robiginitalea myxolifaciens</name>
    <dbReference type="NCBI Taxonomy" id="400055"/>
    <lineage>
        <taxon>Bacteria</taxon>
        <taxon>Pseudomonadati</taxon>
        <taxon>Bacteroidota</taxon>
        <taxon>Flavobacteriia</taxon>
        <taxon>Flavobacteriales</taxon>
        <taxon>Flavobacteriaceae</taxon>
        <taxon>Robiginitalea</taxon>
    </lineage>
</organism>
<sequence>SVDISGVSTDDQTLGLAGNTLTLENGGTVDLSSYLDNTDSQDLEAVLNQGNNAAGNQISNLANPTAAQDATTKDYVDNLPRVYMGVFQITSSGLQSITGIPFQPSSISFQAHANVDSFNLNADNGIRNNERGLENSYGSMNGFVQDTGSGLNQQVIYVGGHGNSINDISRYASNSHCIGLRYGNQNGDNLGLTTARVTSLNSDGFTVEADQFADGVIVMFQAYR</sequence>
<proteinExistence type="predicted"/>
<dbReference type="AlphaFoldDB" id="A0A1I6FPY0"/>
<reference evidence="1 2" key="1">
    <citation type="submission" date="2016-10" db="EMBL/GenBank/DDBJ databases">
        <authorList>
            <person name="de Groot N.N."/>
        </authorList>
    </citation>
    <scope>NUCLEOTIDE SEQUENCE [LARGE SCALE GENOMIC DNA]</scope>
    <source>
        <strain evidence="1 2">DSM 21019</strain>
    </source>
</reference>